<dbReference type="PANTHER" id="PTHR43567">
    <property type="entry name" value="FLAVOREDOXIN-RELATED-RELATED"/>
    <property type="match status" value="1"/>
</dbReference>
<organism evidence="5 6">
    <name type="scientific">Thermoplasma acidophilum (strain ATCC 25905 / DSM 1728 / JCM 9062 / NBRC 15155 / AMRC-C165)</name>
    <dbReference type="NCBI Taxonomy" id="273075"/>
    <lineage>
        <taxon>Archaea</taxon>
        <taxon>Methanobacteriati</taxon>
        <taxon>Thermoplasmatota</taxon>
        <taxon>Thermoplasmata</taxon>
        <taxon>Thermoplasmatales</taxon>
        <taxon>Thermoplasmataceae</taxon>
        <taxon>Thermoplasma</taxon>
    </lineage>
</organism>
<keyword evidence="6" id="KW-1185">Reference proteome</keyword>
<dbReference type="PANTHER" id="PTHR43567:SF1">
    <property type="entry name" value="FLAVOREDOXIN"/>
    <property type="match status" value="1"/>
</dbReference>
<protein>
    <recommendedName>
        <fullName evidence="4">Flavin reductase like domain-containing protein</fullName>
    </recommendedName>
</protein>
<dbReference type="STRING" id="273075.gene:9572673"/>
<dbReference type="AlphaFoldDB" id="Q9HI97"/>
<keyword evidence="2" id="KW-0285">Flavoprotein</keyword>
<dbReference type="eggNOG" id="arCOG02017">
    <property type="taxonomic scope" value="Archaea"/>
</dbReference>
<dbReference type="RefSeq" id="WP_010901847.1">
    <property type="nucleotide sequence ID" value="NC_002578.1"/>
</dbReference>
<evidence type="ECO:0000313" key="6">
    <source>
        <dbReference type="Proteomes" id="UP000001024"/>
    </source>
</evidence>
<evidence type="ECO:0000256" key="1">
    <source>
        <dbReference type="ARBA" id="ARBA00001917"/>
    </source>
</evidence>
<dbReference type="SUPFAM" id="SSF50475">
    <property type="entry name" value="FMN-binding split barrel"/>
    <property type="match status" value="1"/>
</dbReference>
<dbReference type="Gene3D" id="2.30.110.10">
    <property type="entry name" value="Electron Transport, Fmn-binding Protein, Chain A"/>
    <property type="match status" value="1"/>
</dbReference>
<reference evidence="5 6" key="1">
    <citation type="journal article" date="2000" name="Nature">
        <title>The genome sequence of the thermoacidophilic scavenger Thermoplasma acidophilum.</title>
        <authorList>
            <person name="Ruepp A."/>
            <person name="Graml W."/>
            <person name="Santos-Martinez M.L."/>
            <person name="Koretke K.K."/>
            <person name="Volker C."/>
            <person name="Mewes H.W."/>
            <person name="Frishman D."/>
            <person name="Stocker S."/>
            <person name="Lupas A.N."/>
            <person name="Baumeister W."/>
        </authorList>
    </citation>
    <scope>NUCLEOTIDE SEQUENCE [LARGE SCALE GENOMIC DNA]</scope>
    <source>
        <strain evidence="6">ATCC 25905 / DSM 1728 / JCM 9062 / NBRC 15155 / AMRC-C165</strain>
    </source>
</reference>
<proteinExistence type="inferred from homology"/>
<accession>Q9HI97</accession>
<gene>
    <name evidence="5" type="ordered locus">Ta1444</name>
</gene>
<sequence>MENNTNQENSDALENVSFACIRPEILYFGTPVVLISTIDREGKVNLAPISSAWALGYSVVMGIGTESKTMENLRETGECTLNFPEGALWESVERLAPLTGKYPVPQDKADKFRFESNKFGVAGLTPCDSEVVKPPRVLECRLQMEACVKSVRRISEPDVQAGIVEVKVVRVHARNDLIIDGKYIDPKQWKPLIYSFRHYFTLGCDLGKTFRSKI</sequence>
<dbReference type="InterPro" id="IPR012349">
    <property type="entry name" value="Split_barrel_FMN-bd"/>
</dbReference>
<name>Q9HI97_THEAC</name>
<comment type="similarity">
    <text evidence="3">Belongs to the flavoredoxin family.</text>
</comment>
<dbReference type="HOGENOM" id="CLU_075333_0_0_2"/>
<dbReference type="EnsemblBacteria" id="CAC12564">
    <property type="protein sequence ID" value="CAC12564"/>
    <property type="gene ID" value="CAC12564"/>
</dbReference>
<dbReference type="InterPro" id="IPR002563">
    <property type="entry name" value="Flavin_Rdtase-like_dom"/>
</dbReference>
<dbReference type="Proteomes" id="UP000001024">
    <property type="component" value="Chromosome"/>
</dbReference>
<dbReference type="GO" id="GO:0010181">
    <property type="term" value="F:FMN binding"/>
    <property type="evidence" value="ECO:0007669"/>
    <property type="project" value="InterPro"/>
</dbReference>
<dbReference type="InterPro" id="IPR052174">
    <property type="entry name" value="Flavoredoxin"/>
</dbReference>
<evidence type="ECO:0000256" key="3">
    <source>
        <dbReference type="ARBA" id="ARBA00038054"/>
    </source>
</evidence>
<feature type="domain" description="Flavin reductase like" evidence="4">
    <location>
        <begin position="28"/>
        <end position="202"/>
    </location>
</feature>
<evidence type="ECO:0000259" key="4">
    <source>
        <dbReference type="Pfam" id="PF01613"/>
    </source>
</evidence>
<evidence type="ECO:0000313" key="5">
    <source>
        <dbReference type="EMBL" id="CAC12564.1"/>
    </source>
</evidence>
<dbReference type="Pfam" id="PF01613">
    <property type="entry name" value="Flavin_Reduct"/>
    <property type="match status" value="1"/>
</dbReference>
<dbReference type="EMBL" id="AL445067">
    <property type="protein sequence ID" value="CAC12564.1"/>
    <property type="molecule type" value="Genomic_DNA"/>
</dbReference>
<comment type="cofactor">
    <cofactor evidence="1">
        <name>FMN</name>
        <dbReference type="ChEBI" id="CHEBI:58210"/>
    </cofactor>
</comment>
<dbReference type="KEGG" id="tac:Ta1444"/>
<dbReference type="PaxDb" id="273075-Ta1444"/>
<dbReference type="InParanoid" id="Q9HI97"/>
<evidence type="ECO:0000256" key="2">
    <source>
        <dbReference type="ARBA" id="ARBA00022630"/>
    </source>
</evidence>